<dbReference type="Proteomes" id="UP000242814">
    <property type="component" value="Unassembled WGS sequence"/>
</dbReference>
<evidence type="ECO:0000259" key="3">
    <source>
        <dbReference type="Pfam" id="PF10441"/>
    </source>
</evidence>
<dbReference type="Pfam" id="PF10441">
    <property type="entry name" value="Urb2"/>
    <property type="match status" value="1"/>
</dbReference>
<dbReference type="PANTHER" id="PTHR15682">
    <property type="entry name" value="UNHEALTHY RIBOSOME BIOGENESIS PROTEIN 2 HOMOLOG"/>
    <property type="match status" value="1"/>
</dbReference>
<protein>
    <recommendedName>
        <fullName evidence="3">Nucleolar 27S pre-rRNA processing Urb2/Npa2 C-terminal domain-containing protein</fullName>
    </recommendedName>
</protein>
<feature type="coiled-coil region" evidence="1">
    <location>
        <begin position="1092"/>
        <end position="1119"/>
    </location>
</feature>
<dbReference type="InterPro" id="IPR018849">
    <property type="entry name" value="Urb2/Npa2_C"/>
</dbReference>
<feature type="domain" description="Nucleolar 27S pre-rRNA processing Urb2/Npa2 C-terminal" evidence="3">
    <location>
        <begin position="1247"/>
        <end position="1477"/>
    </location>
</feature>
<evidence type="ECO:0000256" key="1">
    <source>
        <dbReference type="SAM" id="Coils"/>
    </source>
</evidence>
<organism evidence="4 5">
    <name type="scientific">Paracoccidioides brasiliensis</name>
    <dbReference type="NCBI Taxonomy" id="121759"/>
    <lineage>
        <taxon>Eukaryota</taxon>
        <taxon>Fungi</taxon>
        <taxon>Dikarya</taxon>
        <taxon>Ascomycota</taxon>
        <taxon>Pezizomycotina</taxon>
        <taxon>Eurotiomycetes</taxon>
        <taxon>Eurotiomycetidae</taxon>
        <taxon>Onygenales</taxon>
        <taxon>Ajellomycetaceae</taxon>
        <taxon>Paracoccidioides</taxon>
    </lineage>
</organism>
<gene>
    <name evidence="4" type="ORF">ACO22_06276</name>
</gene>
<evidence type="ECO:0000256" key="2">
    <source>
        <dbReference type="SAM" id="MobiDB-lite"/>
    </source>
</evidence>
<evidence type="ECO:0000313" key="4">
    <source>
        <dbReference type="EMBL" id="ODH17275.1"/>
    </source>
</evidence>
<dbReference type="VEuPathDB" id="FungiDB:PABG_06779"/>
<dbReference type="GO" id="GO:0005730">
    <property type="term" value="C:nucleolus"/>
    <property type="evidence" value="ECO:0007669"/>
    <property type="project" value="TreeGrafter"/>
</dbReference>
<feature type="compositionally biased region" description="Polar residues" evidence="2">
    <location>
        <begin position="148"/>
        <end position="162"/>
    </location>
</feature>
<comment type="caution">
    <text evidence="4">The sequence shown here is derived from an EMBL/GenBank/DDBJ whole genome shotgun (WGS) entry which is preliminary data.</text>
</comment>
<keyword evidence="1" id="KW-0175">Coiled coil</keyword>
<dbReference type="EMBL" id="LZYO01000328">
    <property type="protein sequence ID" value="ODH17275.1"/>
    <property type="molecule type" value="Genomic_DNA"/>
</dbReference>
<sequence>MKSPGSAHRTLLELEKGTSGPASQLLEAARVIGVDLFSPCDTRAADNRGTPAAGAQAKKQKTSAPKEEWVLRWLMKQLRASAQQGQPQSSYRLDVKTWILLRLLFDRIPVKTLAFILTENKFLSILKDSLYDLANNASTFHPERPPTAQDSQQSESTVTIQESPVPVVSNRGKKRKRTENGGELVEPTGSTSGSWIDTFYAILYSVKALVVLSEQAPEDKSTMNSQLKLVLRGEPQLSAAILGLSFELAQKAVVEWHTGVSDFGIQLLFALSSVLDIWRLSSERLGDGTDLPSNDTFQPLCLLEALNILTALQHIPSESAEVNSLRQGIEQLVVLHFILPVRQSFFSEHSKESRNANDKLDPAQVELVFKDISSRWKQSQDISNTKLLPMLLDIAIRAVPRDTFRRQENEAPWLETLFVVLSTIAGCPLFEDVVWNKTHRHIPIFESLLQVTIDRKVNISLDTVTLYTTRFSGLLDIQTEQIVQWSLISKIIRAGVDVFLPNSGIDESNQLLSNLLSQITSLWLGNNVISSEIYEIIKIGIVIPLLKGFAFARDIGSFLDIWSEQLKSLEAARLNGADISYFSVWEDDDLAAAYRPLVADLFSENQTRDHLQDILTQHSFESEKDSANQYADIVLLDAILRSPLPDNDSLIRGQLLAQIFSIISKSIRLKQKQKWRWRLWRLSQRFGDQHVLSMGDLTTYLRMDLLPNAVSLLQTFHKGSESGKSRNDCLEAFEAFKLVVLAAGKPDSPQYSEFLNTIIPSIVPAFNQVAKSTAPAWNGRAETMVSPSTVCIGYLVALLATPVAVSRLTSENRSLLFNSILTAAEHYESDVLVSVSAQTTIESQLLEIWHSFASHDWLLGAPAAVYEVVNTLYHHLKERSIPDNLLISSLLSIPTRLIPRHQRGMLLDFLQHAMLRGQVNSTELCTDILSLMTRLADLPKSSAQLTSDWDELWKLSDAISSKNGDSCGMLPFQSFRQLYQVIIDRVLDSSDVQRHLYLQKTFDKVSATVPEYDKVNFDTMEFFMLGLSLRTLQAHQEHFDGELKVENLNALRERVFNILISGLQSVNKGMKKNKELLDVNTLTGVLNALEDFEDLVKASKDVQKAIRKLEERMETATDDIHVERLVKRRLVAFQKPGKDLDQILMQSLSLFPIDQLHGDEQKLHVRDIHLRLSSLPEKKLVSLIRKVRESGFSGKDAAHRLLLTGIAISCLEPIEDTDGKASQELSSLFTALLACLVHSTTIEPFSLATECLEMILRNKSRGITQWNIDNTLGTLAVTISPSGPNIAGKYSKVIYTRTCHLLGLLFGQYRQKISGRFHLILPVIQRLLRLLFTPGSRPQKSSRFQSTTPPWADDIKTLHQPSSATQFTRLLTTLCDPTVSAVQRGHRLNSGLTDNTKKVKSLAGQHLQYLVMEYAMCQLRGQLAPEVKAALVPGFYAVLDVMSKETMRGMNAAMDSSSRAVFKGLYDDYMRFGKWNHGDG</sequence>
<accession>A0A1D2J7W5</accession>
<proteinExistence type="predicted"/>
<dbReference type="PANTHER" id="PTHR15682:SF2">
    <property type="entry name" value="UNHEALTHY RIBOSOME BIOGENESIS PROTEIN 2 HOMOLOG"/>
    <property type="match status" value="1"/>
</dbReference>
<feature type="region of interest" description="Disordered" evidence="2">
    <location>
        <begin position="137"/>
        <end position="188"/>
    </location>
</feature>
<feature type="region of interest" description="Disordered" evidence="2">
    <location>
        <begin position="45"/>
        <end position="64"/>
    </location>
</feature>
<name>A0A1D2J7W5_PARBR</name>
<evidence type="ECO:0000313" key="5">
    <source>
        <dbReference type="Proteomes" id="UP000242814"/>
    </source>
</evidence>
<dbReference type="VEuPathDB" id="FungiDB:PADG_02166"/>
<reference evidence="4 5" key="1">
    <citation type="submission" date="2016-06" db="EMBL/GenBank/DDBJ databases">
        <authorList>
            <person name="Kjaerup R.B."/>
            <person name="Dalgaard T.S."/>
            <person name="Juul-Madsen H.R."/>
        </authorList>
    </citation>
    <scope>NUCLEOTIDE SEQUENCE [LARGE SCALE GENOMIC DNA]</scope>
    <source>
        <strain evidence="4 5">Pb300</strain>
    </source>
</reference>
<dbReference type="GO" id="GO:0042254">
    <property type="term" value="P:ribosome biogenesis"/>
    <property type="evidence" value="ECO:0007669"/>
    <property type="project" value="TreeGrafter"/>
</dbReference>
<dbReference type="InterPro" id="IPR052609">
    <property type="entry name" value="Ribosome_Biogenesis_Reg"/>
</dbReference>